<evidence type="ECO:0000259" key="3">
    <source>
        <dbReference type="SMART" id="SM00822"/>
    </source>
</evidence>
<dbReference type="OrthoDB" id="9786435at2"/>
<evidence type="ECO:0000313" key="4">
    <source>
        <dbReference type="EMBL" id="BAN02031.1"/>
    </source>
</evidence>
<dbReference type="InterPro" id="IPR057326">
    <property type="entry name" value="KR_dom"/>
</dbReference>
<dbReference type="PANTHER" id="PTHR42879">
    <property type="entry name" value="3-OXOACYL-(ACYL-CARRIER-PROTEIN) REDUCTASE"/>
    <property type="match status" value="1"/>
</dbReference>
<dbReference type="PANTHER" id="PTHR42879:SF2">
    <property type="entry name" value="3-OXOACYL-[ACYL-CARRIER-PROTEIN] REDUCTASE FABG"/>
    <property type="match status" value="1"/>
</dbReference>
<evidence type="ECO:0000256" key="1">
    <source>
        <dbReference type="ARBA" id="ARBA00006484"/>
    </source>
</evidence>
<dbReference type="Gene3D" id="3.40.50.720">
    <property type="entry name" value="NAD(P)-binding Rossmann-like Domain"/>
    <property type="match status" value="1"/>
</dbReference>
<dbReference type="Proteomes" id="UP000011863">
    <property type="component" value="Chromosome"/>
</dbReference>
<dbReference type="PROSITE" id="PS00061">
    <property type="entry name" value="ADH_SHORT"/>
    <property type="match status" value="1"/>
</dbReference>
<dbReference type="PRINTS" id="PR00081">
    <property type="entry name" value="GDHRDH"/>
</dbReference>
<dbReference type="InterPro" id="IPR036291">
    <property type="entry name" value="NAD(P)-bd_dom_sf"/>
</dbReference>
<organism evidence="4 5">
    <name type="scientific">Ilumatobacter coccineus (strain NBRC 103263 / KCTC 29153 / YM16-304)</name>
    <dbReference type="NCBI Taxonomy" id="1313172"/>
    <lineage>
        <taxon>Bacteria</taxon>
        <taxon>Bacillati</taxon>
        <taxon>Actinomycetota</taxon>
        <taxon>Acidimicrobiia</taxon>
        <taxon>Acidimicrobiales</taxon>
        <taxon>Ilumatobacteraceae</taxon>
        <taxon>Ilumatobacter</taxon>
    </lineage>
</organism>
<keyword evidence="2" id="KW-0560">Oxidoreductase</keyword>
<dbReference type="SMART" id="SM00822">
    <property type="entry name" value="PKS_KR"/>
    <property type="match status" value="1"/>
</dbReference>
<dbReference type="SUPFAM" id="SSF51735">
    <property type="entry name" value="NAD(P)-binding Rossmann-fold domains"/>
    <property type="match status" value="1"/>
</dbReference>
<dbReference type="KEGG" id="aym:YM304_17170"/>
<dbReference type="FunFam" id="3.40.50.720:FF:000084">
    <property type="entry name" value="Short-chain dehydrogenase reductase"/>
    <property type="match status" value="1"/>
</dbReference>
<dbReference type="EMBL" id="AP012057">
    <property type="protein sequence ID" value="BAN02031.1"/>
    <property type="molecule type" value="Genomic_DNA"/>
</dbReference>
<accession>A0A6C7E690</accession>
<dbReference type="InterPro" id="IPR020904">
    <property type="entry name" value="Sc_DH/Rdtase_CS"/>
</dbReference>
<protein>
    <submittedName>
        <fullName evidence="4">Putative oxidoreductase</fullName>
    </submittedName>
</protein>
<proteinExistence type="inferred from homology"/>
<dbReference type="GO" id="GO:0016491">
    <property type="term" value="F:oxidoreductase activity"/>
    <property type="evidence" value="ECO:0007669"/>
    <property type="project" value="UniProtKB-KW"/>
</dbReference>
<reference evidence="4 5" key="1">
    <citation type="journal article" date="2013" name="Int. J. Syst. Evol. Microbiol.">
        <title>Ilumatobacter nonamiense sp. nov. and Ilumatobacter coccineum sp. nov., isolated from seashore sand.</title>
        <authorList>
            <person name="Matsumoto A."/>
            <person name="Kasai H."/>
            <person name="Matsuo Y."/>
            <person name="Shizuri Y."/>
            <person name="Ichikawa N."/>
            <person name="Fujita N."/>
            <person name="Omura S."/>
            <person name="Takahashi Y."/>
        </authorList>
    </citation>
    <scope>NUCLEOTIDE SEQUENCE [LARGE SCALE GENOMIC DNA]</scope>
    <source>
        <strain evidence="5">NBRC 103263 / KCTC 29153 / YM16-304</strain>
    </source>
</reference>
<comment type="similarity">
    <text evidence="1">Belongs to the short-chain dehydrogenases/reductases (SDR) family.</text>
</comment>
<gene>
    <name evidence="4" type="ORF">YM304_17170</name>
</gene>
<dbReference type="RefSeq" id="WP_015441278.1">
    <property type="nucleotide sequence ID" value="NC_020520.1"/>
</dbReference>
<sequence length="260" mass="27338">MGKLDGKVACITGGTRSIGRAMAEAFIAEGAKVVVNGRNAEKGAECLAEMGAGDNADFYAGDAAKQDAVEGLIDFTIERYGQLDICCLNSGGVLNTAPVAQMSDEEWQLEIDWNLNHVFWGMRRALQHMIPRESGRVIVTSSVEGKLGKPGIPGYSATKHAVNGLVKAAAQEVGTLGITVNAILPGLIETDIVRDTGPDSAVAMGLDGYDALIEMFSAESAIKRPNKVEEVGAVALFLASDAARNMTGNMFPVDGGTMPY</sequence>
<evidence type="ECO:0000256" key="2">
    <source>
        <dbReference type="ARBA" id="ARBA00023002"/>
    </source>
</evidence>
<keyword evidence="5" id="KW-1185">Reference proteome</keyword>
<dbReference type="InterPro" id="IPR050259">
    <property type="entry name" value="SDR"/>
</dbReference>
<dbReference type="GO" id="GO:0032787">
    <property type="term" value="P:monocarboxylic acid metabolic process"/>
    <property type="evidence" value="ECO:0007669"/>
    <property type="project" value="UniProtKB-ARBA"/>
</dbReference>
<dbReference type="AlphaFoldDB" id="A0A6C7E690"/>
<dbReference type="InterPro" id="IPR002347">
    <property type="entry name" value="SDR_fam"/>
</dbReference>
<feature type="domain" description="Ketoreductase" evidence="3">
    <location>
        <begin position="7"/>
        <end position="186"/>
    </location>
</feature>
<name>A0A6C7E690_ILUCY</name>
<dbReference type="Pfam" id="PF00106">
    <property type="entry name" value="adh_short"/>
    <property type="match status" value="1"/>
</dbReference>
<dbReference type="CDD" id="cd05233">
    <property type="entry name" value="SDR_c"/>
    <property type="match status" value="1"/>
</dbReference>
<evidence type="ECO:0000313" key="5">
    <source>
        <dbReference type="Proteomes" id="UP000011863"/>
    </source>
</evidence>